<organism evidence="2 3">
    <name type="scientific">Elysia chlorotica</name>
    <name type="common">Eastern emerald elysia</name>
    <name type="synonym">Sea slug</name>
    <dbReference type="NCBI Taxonomy" id="188477"/>
    <lineage>
        <taxon>Eukaryota</taxon>
        <taxon>Metazoa</taxon>
        <taxon>Spiralia</taxon>
        <taxon>Lophotrochozoa</taxon>
        <taxon>Mollusca</taxon>
        <taxon>Gastropoda</taxon>
        <taxon>Heterobranchia</taxon>
        <taxon>Euthyneura</taxon>
        <taxon>Panpulmonata</taxon>
        <taxon>Sacoglossa</taxon>
        <taxon>Placobranchoidea</taxon>
        <taxon>Plakobranchidae</taxon>
        <taxon>Elysia</taxon>
    </lineage>
</organism>
<comment type="caution">
    <text evidence="2">The sequence shown here is derived from an EMBL/GenBank/DDBJ whole genome shotgun (WGS) entry which is preliminary data.</text>
</comment>
<reference evidence="2 3" key="1">
    <citation type="submission" date="2019-01" db="EMBL/GenBank/DDBJ databases">
        <title>A draft genome assembly of the solar-powered sea slug Elysia chlorotica.</title>
        <authorList>
            <person name="Cai H."/>
            <person name="Li Q."/>
            <person name="Fang X."/>
            <person name="Li J."/>
            <person name="Curtis N.E."/>
            <person name="Altenburger A."/>
            <person name="Shibata T."/>
            <person name="Feng M."/>
            <person name="Maeda T."/>
            <person name="Schwartz J.A."/>
            <person name="Shigenobu S."/>
            <person name="Lundholm N."/>
            <person name="Nishiyama T."/>
            <person name="Yang H."/>
            <person name="Hasebe M."/>
            <person name="Li S."/>
            <person name="Pierce S.K."/>
            <person name="Wang J."/>
        </authorList>
    </citation>
    <scope>NUCLEOTIDE SEQUENCE [LARGE SCALE GENOMIC DNA]</scope>
    <source>
        <strain evidence="2">EC2010</strain>
        <tissue evidence="2">Whole organism of an adult</tissue>
    </source>
</reference>
<dbReference type="Proteomes" id="UP000271974">
    <property type="component" value="Unassembled WGS sequence"/>
</dbReference>
<protein>
    <submittedName>
        <fullName evidence="2">Uncharacterized protein</fullName>
    </submittedName>
</protein>
<evidence type="ECO:0000256" key="1">
    <source>
        <dbReference type="SAM" id="Phobius"/>
    </source>
</evidence>
<keyword evidence="1" id="KW-0472">Membrane</keyword>
<feature type="transmembrane region" description="Helical" evidence="1">
    <location>
        <begin position="84"/>
        <end position="107"/>
    </location>
</feature>
<accession>A0A3S1ARB5</accession>
<keyword evidence="3" id="KW-1185">Reference proteome</keyword>
<keyword evidence="1" id="KW-1133">Transmembrane helix</keyword>
<name>A0A3S1ARB5_ELYCH</name>
<sequence>QDLSLLITSDFKEEVIQLEEDEEDISCVVTDSFVDEQEWDLKKFVQCEPRDRYILGSMIFLFFVAIWHGIVTRFDDDETDNLDWYAYLTFVTIYVLIHALFFTTMIVRGYKKRSLVQQRETDYLMRLDRSHGVENKSSIPKTKWRLRPGPASKVGIKV</sequence>
<dbReference type="EMBL" id="RQTK01001533">
    <property type="protein sequence ID" value="RUS69925.1"/>
    <property type="molecule type" value="Genomic_DNA"/>
</dbReference>
<feature type="non-terminal residue" evidence="2">
    <location>
        <position position="1"/>
    </location>
</feature>
<dbReference type="AlphaFoldDB" id="A0A3S1ARB5"/>
<dbReference type="OrthoDB" id="5975154at2759"/>
<proteinExistence type="predicted"/>
<evidence type="ECO:0000313" key="3">
    <source>
        <dbReference type="Proteomes" id="UP000271974"/>
    </source>
</evidence>
<evidence type="ECO:0000313" key="2">
    <source>
        <dbReference type="EMBL" id="RUS69925.1"/>
    </source>
</evidence>
<feature type="transmembrane region" description="Helical" evidence="1">
    <location>
        <begin position="53"/>
        <end position="72"/>
    </location>
</feature>
<keyword evidence="1" id="KW-0812">Transmembrane</keyword>
<gene>
    <name evidence="2" type="ORF">EGW08_022309</name>
</gene>